<name>A0A512HDL0_9HYPH</name>
<protein>
    <submittedName>
        <fullName evidence="2">Membrane protein</fullName>
    </submittedName>
</protein>
<dbReference type="RefSeq" id="WP_147178358.1">
    <property type="nucleotide sequence ID" value="NZ_BJZP01000002.1"/>
</dbReference>
<comment type="caution">
    <text evidence="2">The sequence shown here is derived from an EMBL/GenBank/DDBJ whole genome shotgun (WGS) entry which is preliminary data.</text>
</comment>
<keyword evidence="3" id="KW-1185">Reference proteome</keyword>
<feature type="compositionally biased region" description="Low complexity" evidence="1">
    <location>
        <begin position="83"/>
        <end position="98"/>
    </location>
</feature>
<dbReference type="EMBL" id="BJZP01000002">
    <property type="protein sequence ID" value="GEO83543.1"/>
    <property type="molecule type" value="Genomic_DNA"/>
</dbReference>
<proteinExistence type="predicted"/>
<dbReference type="InterPro" id="IPR035437">
    <property type="entry name" value="SNase_OB-fold_sf"/>
</dbReference>
<accession>A0A512HDL0</accession>
<organism evidence="2 3">
    <name type="scientific">Ciceribacter naphthalenivorans</name>
    <dbReference type="NCBI Taxonomy" id="1118451"/>
    <lineage>
        <taxon>Bacteria</taxon>
        <taxon>Pseudomonadati</taxon>
        <taxon>Pseudomonadota</taxon>
        <taxon>Alphaproteobacteria</taxon>
        <taxon>Hyphomicrobiales</taxon>
        <taxon>Rhizobiaceae</taxon>
        <taxon>Ciceribacter</taxon>
    </lineage>
</organism>
<dbReference type="AlphaFoldDB" id="A0A512HDL0"/>
<evidence type="ECO:0000313" key="2">
    <source>
        <dbReference type="EMBL" id="GEO83543.1"/>
    </source>
</evidence>
<evidence type="ECO:0000256" key="1">
    <source>
        <dbReference type="SAM" id="MobiDB-lite"/>
    </source>
</evidence>
<sequence>MRPLGTLVTGLAGLALWAALLSVAGRNIGTRESDTFEIDDMSTEWAEPADITDATPALEPAPAAIPSEALKPLDLSGDGDGTETGVPAEAAAGTTTATQGSNRGVRAVNPELFASPLTEALGPLERVAPLETKTPAPQRVKLVLLPRPESVEAGLIAFGLRNLKLADITSTDRMRVCPTASGGNWPCGMVARTQQRMFLRNRTIACDADKADWEGTIEAHCQVGEIDIATWLAENGWVETPPGSPLGSLSERARSERRGIFGDDQR</sequence>
<evidence type="ECO:0000313" key="3">
    <source>
        <dbReference type="Proteomes" id="UP000321717"/>
    </source>
</evidence>
<dbReference type="OrthoDB" id="9810674at2"/>
<gene>
    <name evidence="2" type="ORF">RNA01_04750</name>
</gene>
<feature type="region of interest" description="Disordered" evidence="1">
    <location>
        <begin position="242"/>
        <end position="266"/>
    </location>
</feature>
<dbReference type="Proteomes" id="UP000321717">
    <property type="component" value="Unassembled WGS sequence"/>
</dbReference>
<feature type="region of interest" description="Disordered" evidence="1">
    <location>
        <begin position="70"/>
        <end position="102"/>
    </location>
</feature>
<dbReference type="SUPFAM" id="SSF50199">
    <property type="entry name" value="Staphylococcal nuclease"/>
    <property type="match status" value="1"/>
</dbReference>
<feature type="compositionally biased region" description="Basic and acidic residues" evidence="1">
    <location>
        <begin position="251"/>
        <end position="266"/>
    </location>
</feature>
<reference evidence="2 3" key="1">
    <citation type="submission" date="2019-07" db="EMBL/GenBank/DDBJ databases">
        <title>Whole genome shotgun sequence of Rhizobium naphthalenivorans NBRC 107585.</title>
        <authorList>
            <person name="Hosoyama A."/>
            <person name="Uohara A."/>
            <person name="Ohji S."/>
            <person name="Ichikawa N."/>
        </authorList>
    </citation>
    <scope>NUCLEOTIDE SEQUENCE [LARGE SCALE GENOMIC DNA]</scope>
    <source>
        <strain evidence="2 3">NBRC 107585</strain>
    </source>
</reference>